<organism evidence="1 2">
    <name type="scientific">Flavihumibacter petaseus NBRC 106054</name>
    <dbReference type="NCBI Taxonomy" id="1220578"/>
    <lineage>
        <taxon>Bacteria</taxon>
        <taxon>Pseudomonadati</taxon>
        <taxon>Bacteroidota</taxon>
        <taxon>Chitinophagia</taxon>
        <taxon>Chitinophagales</taxon>
        <taxon>Chitinophagaceae</taxon>
        <taxon>Flavihumibacter</taxon>
    </lineage>
</organism>
<protein>
    <submittedName>
        <fullName evidence="1">Uncharacterized protein</fullName>
    </submittedName>
</protein>
<reference evidence="1 2" key="1">
    <citation type="submission" date="2015-04" db="EMBL/GenBank/DDBJ databases">
        <title>Whole genome shotgun sequence of Flavihumibacter petaseus NBRC 106054.</title>
        <authorList>
            <person name="Miyazawa S."/>
            <person name="Hosoyama A."/>
            <person name="Hashimoto M."/>
            <person name="Noguchi M."/>
            <person name="Tsuchikane K."/>
            <person name="Ohji S."/>
            <person name="Yamazoe A."/>
            <person name="Ichikawa N."/>
            <person name="Kimura A."/>
            <person name="Fujita N."/>
        </authorList>
    </citation>
    <scope>NUCLEOTIDE SEQUENCE [LARGE SCALE GENOMIC DNA]</scope>
    <source>
        <strain evidence="1 2">NBRC 106054</strain>
    </source>
</reference>
<accession>A0A0E9MXZ9</accession>
<sequence>MIYYKRGTGTFIVTEPKPWAHENQKHFPEYSFNDGDVPTVDEIETYLIKNYNFKLEADKINKISVLFNLNPSLNL</sequence>
<comment type="caution">
    <text evidence="1">The sequence shown here is derived from an EMBL/GenBank/DDBJ whole genome shotgun (WGS) entry which is preliminary data.</text>
</comment>
<name>A0A0E9MXZ9_9BACT</name>
<dbReference type="Proteomes" id="UP000033121">
    <property type="component" value="Unassembled WGS sequence"/>
</dbReference>
<evidence type="ECO:0000313" key="2">
    <source>
        <dbReference type="Proteomes" id="UP000033121"/>
    </source>
</evidence>
<dbReference type="EMBL" id="BBWV01000001">
    <property type="protein sequence ID" value="GAO42321.1"/>
    <property type="molecule type" value="Genomic_DNA"/>
</dbReference>
<evidence type="ECO:0000313" key="1">
    <source>
        <dbReference type="EMBL" id="GAO42321.1"/>
    </source>
</evidence>
<gene>
    <name evidence="1" type="ORF">FPE01S_01_13350</name>
</gene>
<proteinExistence type="predicted"/>
<dbReference type="AlphaFoldDB" id="A0A0E9MXZ9"/>
<keyword evidence="2" id="KW-1185">Reference proteome</keyword>